<keyword evidence="4" id="KW-1185">Reference proteome</keyword>
<dbReference type="EMBL" id="ML739197">
    <property type="protein sequence ID" value="KAE8350924.1"/>
    <property type="molecule type" value="Genomic_DNA"/>
</dbReference>
<keyword evidence="2" id="KW-1133">Transmembrane helix</keyword>
<evidence type="ECO:0000256" key="2">
    <source>
        <dbReference type="SAM" id="Phobius"/>
    </source>
</evidence>
<accession>A0A5N6YZT5</accession>
<proteinExistence type="predicted"/>
<evidence type="ECO:0000256" key="1">
    <source>
        <dbReference type="SAM" id="MobiDB-lite"/>
    </source>
</evidence>
<name>A0A5N6YZT5_9EURO</name>
<organism evidence="3 4">
    <name type="scientific">Aspergillus coremiiformis</name>
    <dbReference type="NCBI Taxonomy" id="138285"/>
    <lineage>
        <taxon>Eukaryota</taxon>
        <taxon>Fungi</taxon>
        <taxon>Dikarya</taxon>
        <taxon>Ascomycota</taxon>
        <taxon>Pezizomycotina</taxon>
        <taxon>Eurotiomycetes</taxon>
        <taxon>Eurotiomycetidae</taxon>
        <taxon>Eurotiales</taxon>
        <taxon>Aspergillaceae</taxon>
        <taxon>Aspergillus</taxon>
        <taxon>Aspergillus subgen. Circumdati</taxon>
    </lineage>
</organism>
<keyword evidence="2" id="KW-0812">Transmembrane</keyword>
<gene>
    <name evidence="3" type="ORF">BDV28DRAFT_138206</name>
</gene>
<keyword evidence="2" id="KW-0472">Membrane</keyword>
<sequence length="103" mass="11881">MWWWEGTRGPWGFERQRPPKQSPLNGWTGGKPLRSTPSFIFFKDCSPLWSYQISSAKVQYYQGTKSRLIASIRKNFIEVFTPTLFIAICVKGCVGYLAINRLS</sequence>
<dbReference type="Proteomes" id="UP000327118">
    <property type="component" value="Unassembled WGS sequence"/>
</dbReference>
<dbReference type="AlphaFoldDB" id="A0A5N6YZT5"/>
<evidence type="ECO:0000313" key="3">
    <source>
        <dbReference type="EMBL" id="KAE8350924.1"/>
    </source>
</evidence>
<protein>
    <submittedName>
        <fullName evidence="3">Uncharacterized protein</fullName>
    </submittedName>
</protein>
<feature type="region of interest" description="Disordered" evidence="1">
    <location>
        <begin position="1"/>
        <end position="31"/>
    </location>
</feature>
<reference evidence="4" key="1">
    <citation type="submission" date="2019-04" db="EMBL/GenBank/DDBJ databases">
        <title>Friends and foes A comparative genomics studyof 23 Aspergillus species from section Flavi.</title>
        <authorList>
            <consortium name="DOE Joint Genome Institute"/>
            <person name="Kjaerbolling I."/>
            <person name="Vesth T."/>
            <person name="Frisvad J.C."/>
            <person name="Nybo J.L."/>
            <person name="Theobald S."/>
            <person name="Kildgaard S."/>
            <person name="Isbrandt T."/>
            <person name="Kuo A."/>
            <person name="Sato A."/>
            <person name="Lyhne E.K."/>
            <person name="Kogle M.E."/>
            <person name="Wiebenga A."/>
            <person name="Kun R.S."/>
            <person name="Lubbers R.J."/>
            <person name="Makela M.R."/>
            <person name="Barry K."/>
            <person name="Chovatia M."/>
            <person name="Clum A."/>
            <person name="Daum C."/>
            <person name="Haridas S."/>
            <person name="He G."/>
            <person name="LaButti K."/>
            <person name="Lipzen A."/>
            <person name="Mondo S."/>
            <person name="Riley R."/>
            <person name="Salamov A."/>
            <person name="Simmons B.A."/>
            <person name="Magnuson J.K."/>
            <person name="Henrissat B."/>
            <person name="Mortensen U.H."/>
            <person name="Larsen T.O."/>
            <person name="Devries R.P."/>
            <person name="Grigoriev I.V."/>
            <person name="Machida M."/>
            <person name="Baker S.E."/>
            <person name="Andersen M.R."/>
        </authorList>
    </citation>
    <scope>NUCLEOTIDE SEQUENCE [LARGE SCALE GENOMIC DNA]</scope>
    <source>
        <strain evidence="4">CBS 553.77</strain>
    </source>
</reference>
<evidence type="ECO:0000313" key="4">
    <source>
        <dbReference type="Proteomes" id="UP000327118"/>
    </source>
</evidence>
<feature type="transmembrane region" description="Helical" evidence="2">
    <location>
        <begin position="76"/>
        <end position="99"/>
    </location>
</feature>